<name>A0ABZ2CKZ2_9BACI</name>
<organism evidence="2 3">
    <name type="scientific">Niallia oryzisoli</name>
    <dbReference type="NCBI Taxonomy" id="1737571"/>
    <lineage>
        <taxon>Bacteria</taxon>
        <taxon>Bacillati</taxon>
        <taxon>Bacillota</taxon>
        <taxon>Bacilli</taxon>
        <taxon>Bacillales</taxon>
        <taxon>Bacillaceae</taxon>
        <taxon>Niallia</taxon>
    </lineage>
</organism>
<reference evidence="2 3" key="1">
    <citation type="submission" date="2023-10" db="EMBL/GenBank/DDBJ databases">
        <title>Niallia locisalis sp.nov. isolated from a salt pond sample.</title>
        <authorList>
            <person name="Li X.-J."/>
            <person name="Dong L."/>
        </authorList>
    </citation>
    <scope>NUCLEOTIDE SEQUENCE [LARGE SCALE GENOMIC DNA]</scope>
    <source>
        <strain evidence="2 3">DSM 29761</strain>
    </source>
</reference>
<evidence type="ECO:0000313" key="3">
    <source>
        <dbReference type="Proteomes" id="UP001357223"/>
    </source>
</evidence>
<dbReference type="RefSeq" id="WP_338451539.1">
    <property type="nucleotide sequence ID" value="NZ_CP137640.1"/>
</dbReference>
<dbReference type="EMBL" id="CP137640">
    <property type="protein sequence ID" value="WVX82642.1"/>
    <property type="molecule type" value="Genomic_DNA"/>
</dbReference>
<keyword evidence="1" id="KW-0472">Membrane</keyword>
<dbReference type="Pfam" id="PF14143">
    <property type="entry name" value="YrhC"/>
    <property type="match status" value="1"/>
</dbReference>
<sequence length="85" mass="10002">MQKAKEYYEKMVDYKQYAKVLLAISAFFYLGVLIPTLEKNQMEVMLMMIITTVFLAGAVLFLLRSKSYYKKLLETEEGQDFLIKK</sequence>
<evidence type="ECO:0000313" key="2">
    <source>
        <dbReference type="EMBL" id="WVX82642.1"/>
    </source>
</evidence>
<evidence type="ECO:0000256" key="1">
    <source>
        <dbReference type="SAM" id="Phobius"/>
    </source>
</evidence>
<protein>
    <submittedName>
        <fullName evidence="2">YrhC family protein</fullName>
    </submittedName>
</protein>
<keyword evidence="1" id="KW-1133">Transmembrane helix</keyword>
<feature type="transmembrane region" description="Helical" evidence="1">
    <location>
        <begin position="20"/>
        <end position="38"/>
    </location>
</feature>
<keyword evidence="3" id="KW-1185">Reference proteome</keyword>
<gene>
    <name evidence="2" type="ORF">R4Z09_06565</name>
</gene>
<proteinExistence type="predicted"/>
<feature type="transmembrane region" description="Helical" evidence="1">
    <location>
        <begin position="44"/>
        <end position="63"/>
    </location>
</feature>
<accession>A0ABZ2CKZ2</accession>
<dbReference type="InterPro" id="IPR025418">
    <property type="entry name" value="YrhC-like"/>
</dbReference>
<keyword evidence="1" id="KW-0812">Transmembrane</keyword>
<dbReference type="Proteomes" id="UP001357223">
    <property type="component" value="Chromosome"/>
</dbReference>